<feature type="coiled-coil region" evidence="1">
    <location>
        <begin position="564"/>
        <end position="591"/>
    </location>
</feature>
<feature type="region of interest" description="Disordered" evidence="2">
    <location>
        <begin position="349"/>
        <end position="370"/>
    </location>
</feature>
<feature type="region of interest" description="Disordered" evidence="2">
    <location>
        <begin position="1"/>
        <end position="37"/>
    </location>
</feature>
<dbReference type="Proteomes" id="UP000515156">
    <property type="component" value="Chromosome 11"/>
</dbReference>
<dbReference type="RefSeq" id="XP_030074036.1">
    <property type="nucleotide sequence ID" value="XM_030218176.1"/>
</dbReference>
<dbReference type="GeneID" id="115479877"/>
<sequence>MSLRDQRSQPLDATQVHNPESEQLELTPNDQQSPMLAGLSSFSSNISCHTRSMTSEAEFKRTLSKTGCSHQEEPTVIKLSLKEPLGSEDSQTETNAHKPWLVTLDSSHGICSNSAAKSHHLRTEEAADVYFHEQAVRPRWLDRCELTDANTDCREELRINLPDKRRHDTIGSRPALEIRSIESLQKQGSFSPTAMVGYNDVVPCKHVAGVPVMSFDGVVIDSDLDSVRTEKVRAHIHKAMCSRRGCSPRRPLANRKESLRHRSSDDDVSDDEAETFMQCWDGSSWHRSPDCTANCRWDTQTDSCKDQKTLALKSRMNLAEYQKKLDAKTVEGSKLCEKNKQLEPQLEEMQRAKDTPIQSPSATASERKEALDQQMQTVTAQGRKVSALEKILSEKELEVLRLREAVASLSREKEAQASALETLKQEHSRKLLQLQEENQQEKGHQMTQQMEELNSALQQEFQQFAETVEQLKAHALKEQATSFKKEIDRLLESLKAKDAEITELSEQMRLQKDAIKHLAGELKQEAKEKVQNALLQEQRKWEMEKKKALQMQHEMLETEKHEVASDLKEVLEREKKKSLALQNKSVELQRESLATVPQSSASDPA</sequence>
<evidence type="ECO:0000313" key="4">
    <source>
        <dbReference type="RefSeq" id="XP_030074036.1"/>
    </source>
</evidence>
<dbReference type="OrthoDB" id="6158625at2759"/>
<keyword evidence="3" id="KW-1185">Reference proteome</keyword>
<protein>
    <submittedName>
        <fullName evidence="4">Uncharacterized protein LOC115479877</fullName>
    </submittedName>
</protein>
<dbReference type="AlphaFoldDB" id="A0A6P7ZBW0"/>
<feature type="compositionally biased region" description="Polar residues" evidence="2">
    <location>
        <begin position="8"/>
        <end position="18"/>
    </location>
</feature>
<organism evidence="3 4">
    <name type="scientific">Microcaecilia unicolor</name>
    <dbReference type="NCBI Taxonomy" id="1415580"/>
    <lineage>
        <taxon>Eukaryota</taxon>
        <taxon>Metazoa</taxon>
        <taxon>Chordata</taxon>
        <taxon>Craniata</taxon>
        <taxon>Vertebrata</taxon>
        <taxon>Euteleostomi</taxon>
        <taxon>Amphibia</taxon>
        <taxon>Gymnophiona</taxon>
        <taxon>Siphonopidae</taxon>
        <taxon>Microcaecilia</taxon>
    </lineage>
</organism>
<feature type="coiled-coil region" evidence="1">
    <location>
        <begin position="385"/>
        <end position="514"/>
    </location>
</feature>
<evidence type="ECO:0000256" key="2">
    <source>
        <dbReference type="SAM" id="MobiDB-lite"/>
    </source>
</evidence>
<accession>A0A6P7ZBW0</accession>
<proteinExistence type="predicted"/>
<keyword evidence="1" id="KW-0175">Coiled coil</keyword>
<feature type="compositionally biased region" description="Basic and acidic residues" evidence="2">
    <location>
        <begin position="254"/>
        <end position="265"/>
    </location>
</feature>
<dbReference type="InParanoid" id="A0A6P7ZBW0"/>
<feature type="compositionally biased region" description="Polar residues" evidence="2">
    <location>
        <begin position="24"/>
        <end position="37"/>
    </location>
</feature>
<evidence type="ECO:0000313" key="3">
    <source>
        <dbReference type="Proteomes" id="UP000515156"/>
    </source>
</evidence>
<name>A0A6P7ZBW0_9AMPH</name>
<evidence type="ECO:0000256" key="1">
    <source>
        <dbReference type="SAM" id="Coils"/>
    </source>
</evidence>
<feature type="region of interest" description="Disordered" evidence="2">
    <location>
        <begin position="244"/>
        <end position="271"/>
    </location>
</feature>
<reference evidence="3" key="1">
    <citation type="submission" date="2024-06" db="UniProtKB">
        <authorList>
            <consortium name="RefSeq"/>
        </authorList>
    </citation>
    <scope>NUCLEOTIDE SEQUENCE [LARGE SCALE GENOMIC DNA]</scope>
</reference>
<gene>
    <name evidence="4" type="primary">LOC115479877</name>
</gene>
<reference evidence="4" key="2">
    <citation type="submission" date="2025-08" db="UniProtKB">
        <authorList>
            <consortium name="RefSeq"/>
        </authorList>
    </citation>
    <scope>IDENTIFICATION</scope>
</reference>
<dbReference type="KEGG" id="muo:115479877"/>